<dbReference type="EMBL" id="JAIQCV010000007">
    <property type="protein sequence ID" value="KAH1083309.1"/>
    <property type="molecule type" value="Genomic_DNA"/>
</dbReference>
<dbReference type="OrthoDB" id="1422167at2759"/>
<proteinExistence type="predicted"/>
<gene>
    <name evidence="2" type="ORF">J1N35_023070</name>
</gene>
<evidence type="ECO:0000313" key="2">
    <source>
        <dbReference type="EMBL" id="KAH1083309.1"/>
    </source>
</evidence>
<dbReference type="AlphaFoldDB" id="A0A9D3VIZ7"/>
<keyword evidence="3" id="KW-1185">Reference proteome</keyword>
<protein>
    <recommendedName>
        <fullName evidence="1">Reverse transcriptase zinc-binding domain-containing protein</fullName>
    </recommendedName>
</protein>
<feature type="non-terminal residue" evidence="2">
    <location>
        <position position="82"/>
    </location>
</feature>
<evidence type="ECO:0000259" key="1">
    <source>
        <dbReference type="Pfam" id="PF13966"/>
    </source>
</evidence>
<organism evidence="2 3">
    <name type="scientific">Gossypium stocksii</name>
    <dbReference type="NCBI Taxonomy" id="47602"/>
    <lineage>
        <taxon>Eukaryota</taxon>
        <taxon>Viridiplantae</taxon>
        <taxon>Streptophyta</taxon>
        <taxon>Embryophyta</taxon>
        <taxon>Tracheophyta</taxon>
        <taxon>Spermatophyta</taxon>
        <taxon>Magnoliopsida</taxon>
        <taxon>eudicotyledons</taxon>
        <taxon>Gunneridae</taxon>
        <taxon>Pentapetalae</taxon>
        <taxon>rosids</taxon>
        <taxon>malvids</taxon>
        <taxon>Malvales</taxon>
        <taxon>Malvaceae</taxon>
        <taxon>Malvoideae</taxon>
        <taxon>Gossypium</taxon>
    </lineage>
</organism>
<sequence>MPRSIRFFIWLAFLDRLNRNEICARKQMTVNATCQLCERVEESVKHIVRSCAIGKEIWVRIRAKNRQQNLFQPLQRLAHAKL</sequence>
<feature type="domain" description="Reverse transcriptase zinc-binding" evidence="1">
    <location>
        <begin position="2"/>
        <end position="58"/>
    </location>
</feature>
<dbReference type="Pfam" id="PF13966">
    <property type="entry name" value="zf-RVT"/>
    <property type="match status" value="1"/>
</dbReference>
<accession>A0A9D3VIZ7</accession>
<name>A0A9D3VIZ7_9ROSI</name>
<dbReference type="Proteomes" id="UP000828251">
    <property type="component" value="Unassembled WGS sequence"/>
</dbReference>
<reference evidence="2 3" key="1">
    <citation type="journal article" date="2021" name="Plant Biotechnol. J.">
        <title>Multi-omics assisted identification of the key and species-specific regulatory components of drought-tolerant mechanisms in Gossypium stocksii.</title>
        <authorList>
            <person name="Yu D."/>
            <person name="Ke L."/>
            <person name="Zhang D."/>
            <person name="Wu Y."/>
            <person name="Sun Y."/>
            <person name="Mei J."/>
            <person name="Sun J."/>
            <person name="Sun Y."/>
        </authorList>
    </citation>
    <scope>NUCLEOTIDE SEQUENCE [LARGE SCALE GENOMIC DNA]</scope>
    <source>
        <strain evidence="3">cv. E1</strain>
        <tissue evidence="2">Leaf</tissue>
    </source>
</reference>
<comment type="caution">
    <text evidence="2">The sequence shown here is derived from an EMBL/GenBank/DDBJ whole genome shotgun (WGS) entry which is preliminary data.</text>
</comment>
<dbReference type="InterPro" id="IPR026960">
    <property type="entry name" value="RVT-Znf"/>
</dbReference>
<evidence type="ECO:0000313" key="3">
    <source>
        <dbReference type="Proteomes" id="UP000828251"/>
    </source>
</evidence>